<dbReference type="PROSITE" id="PS00131">
    <property type="entry name" value="CARBOXYPEPT_SER_SER"/>
    <property type="match status" value="1"/>
</dbReference>
<dbReference type="GO" id="GO:0006995">
    <property type="term" value="P:cellular response to nitrogen starvation"/>
    <property type="evidence" value="ECO:0007669"/>
    <property type="project" value="UniProtKB-ARBA"/>
</dbReference>
<evidence type="ECO:0000313" key="16">
    <source>
        <dbReference type="Proteomes" id="UP000449547"/>
    </source>
</evidence>
<dbReference type="Proteomes" id="UP000449547">
    <property type="component" value="Unassembled WGS sequence"/>
</dbReference>
<dbReference type="PRINTS" id="PR00724">
    <property type="entry name" value="CRBOXYPTASEC"/>
</dbReference>
<comment type="subcellular location">
    <subcellularLocation>
        <location evidence="1">Vacuole</location>
    </subcellularLocation>
</comment>
<dbReference type="GO" id="GO:0046938">
    <property type="term" value="P:phytochelatin biosynthetic process"/>
    <property type="evidence" value="ECO:0007669"/>
    <property type="project" value="UniProtKB-ARBA"/>
</dbReference>
<feature type="chain" id="PRO_5031591059" description="Carboxypeptidase" evidence="13">
    <location>
        <begin position="20"/>
        <end position="556"/>
    </location>
</feature>
<evidence type="ECO:0000256" key="11">
    <source>
        <dbReference type="ARBA" id="ARBA00052076"/>
    </source>
</evidence>
<evidence type="ECO:0000256" key="12">
    <source>
        <dbReference type="ARBA" id="ARBA00058662"/>
    </source>
</evidence>
<dbReference type="GO" id="GO:0004185">
    <property type="term" value="F:serine-type carboxypeptidase activity"/>
    <property type="evidence" value="ECO:0007669"/>
    <property type="project" value="UniProtKB-UniRule"/>
</dbReference>
<gene>
    <name evidence="15" type="ORF">DIURU_003881</name>
</gene>
<name>A0A642URB8_DIURU</name>
<dbReference type="InterPro" id="IPR029058">
    <property type="entry name" value="AB_hydrolase_fold"/>
</dbReference>
<evidence type="ECO:0000256" key="9">
    <source>
        <dbReference type="ARBA" id="ARBA00023157"/>
    </source>
</evidence>
<dbReference type="EC" id="3.4.16.-" evidence="13"/>
<dbReference type="Gene3D" id="3.40.50.1820">
    <property type="entry name" value="alpha/beta hydrolase"/>
    <property type="match status" value="1"/>
</dbReference>
<evidence type="ECO:0000256" key="7">
    <source>
        <dbReference type="ARBA" id="ARBA00022801"/>
    </source>
</evidence>
<keyword evidence="4 13" id="KW-0121">Carboxypeptidase</keyword>
<dbReference type="Gene3D" id="1.10.287.410">
    <property type="match status" value="1"/>
</dbReference>
<evidence type="ECO:0000256" key="3">
    <source>
        <dbReference type="ARBA" id="ARBA00022554"/>
    </source>
</evidence>
<evidence type="ECO:0000256" key="8">
    <source>
        <dbReference type="ARBA" id="ARBA00023145"/>
    </source>
</evidence>
<comment type="caution">
    <text evidence="15">The sequence shown here is derived from an EMBL/GenBank/DDBJ whole genome shotgun (WGS) entry which is preliminary data.</text>
</comment>
<dbReference type="SUPFAM" id="SSF53474">
    <property type="entry name" value="alpha/beta-Hydrolases"/>
    <property type="match status" value="1"/>
</dbReference>
<dbReference type="InterPro" id="IPR018202">
    <property type="entry name" value="Ser_caboxypep_ser_AS"/>
</dbReference>
<dbReference type="FunFam" id="1.10.287.410:FF:000001">
    <property type="entry name" value="Carboxypeptidase Y"/>
    <property type="match status" value="1"/>
</dbReference>
<dbReference type="OrthoDB" id="443318at2759"/>
<dbReference type="AlphaFoldDB" id="A0A642URB8"/>
<keyword evidence="6 13" id="KW-0732">Signal</keyword>
<comment type="function">
    <text evidence="12">Involved in degradation of small peptides.</text>
</comment>
<evidence type="ECO:0000259" key="14">
    <source>
        <dbReference type="Pfam" id="PF05388"/>
    </source>
</evidence>
<dbReference type="GeneID" id="54782532"/>
<keyword evidence="3" id="KW-0926">Vacuole</keyword>
<dbReference type="PANTHER" id="PTHR11802:SF113">
    <property type="entry name" value="SERINE CARBOXYPEPTIDASE CTSA-4.1"/>
    <property type="match status" value="1"/>
</dbReference>
<reference evidence="15 16" key="1">
    <citation type="submission" date="2019-07" db="EMBL/GenBank/DDBJ databases">
        <title>Genome assembly of two rare yeast pathogens: Diutina rugosa and Trichomonascus ciferrii.</title>
        <authorList>
            <person name="Mixao V."/>
            <person name="Saus E."/>
            <person name="Hansen A."/>
            <person name="Lass-Flor C."/>
            <person name="Gabaldon T."/>
        </authorList>
    </citation>
    <scope>NUCLEOTIDE SEQUENCE [LARGE SCALE GENOMIC DNA]</scope>
    <source>
        <strain evidence="15 16">CBS 613</strain>
    </source>
</reference>
<dbReference type="VEuPathDB" id="FungiDB:DIURU_003881"/>
<dbReference type="GO" id="GO:0031638">
    <property type="term" value="P:zymogen activation"/>
    <property type="evidence" value="ECO:0007669"/>
    <property type="project" value="UniProtKB-ARBA"/>
</dbReference>
<evidence type="ECO:0000256" key="5">
    <source>
        <dbReference type="ARBA" id="ARBA00022670"/>
    </source>
</evidence>
<keyword evidence="7 13" id="KW-0378">Hydrolase</keyword>
<dbReference type="OMA" id="GDWMKPF"/>
<keyword evidence="8" id="KW-0865">Zymogen</keyword>
<feature type="signal peptide" evidence="13">
    <location>
        <begin position="1"/>
        <end position="19"/>
    </location>
</feature>
<accession>A0A642URB8</accession>
<dbReference type="Pfam" id="PF00450">
    <property type="entry name" value="Peptidase_S10"/>
    <property type="match status" value="1"/>
</dbReference>
<organism evidence="15 16">
    <name type="scientific">Diutina rugosa</name>
    <name type="common">Yeast</name>
    <name type="synonym">Candida rugosa</name>
    <dbReference type="NCBI Taxonomy" id="5481"/>
    <lineage>
        <taxon>Eukaryota</taxon>
        <taxon>Fungi</taxon>
        <taxon>Dikarya</taxon>
        <taxon>Ascomycota</taxon>
        <taxon>Saccharomycotina</taxon>
        <taxon>Pichiomycetes</taxon>
        <taxon>Debaryomycetaceae</taxon>
        <taxon>Diutina</taxon>
    </lineage>
</organism>
<dbReference type="InterPro" id="IPR008442">
    <property type="entry name" value="Propeptide_carboxypepY"/>
</dbReference>
<comment type="similarity">
    <text evidence="2 13">Belongs to the peptidase S10 family.</text>
</comment>
<keyword evidence="10" id="KW-0325">Glycoprotein</keyword>
<evidence type="ECO:0000256" key="2">
    <source>
        <dbReference type="ARBA" id="ARBA00009431"/>
    </source>
</evidence>
<proteinExistence type="inferred from homology"/>
<evidence type="ECO:0000256" key="10">
    <source>
        <dbReference type="ARBA" id="ARBA00023180"/>
    </source>
</evidence>
<comment type="catalytic activity">
    <reaction evidence="11">
        <text>Release of a C-terminal amino acid with broad specificity.</text>
        <dbReference type="EC" id="3.4.16.5"/>
    </reaction>
</comment>
<keyword evidence="16" id="KW-1185">Reference proteome</keyword>
<dbReference type="EMBL" id="SWFT01000113">
    <property type="protein sequence ID" value="KAA8900300.1"/>
    <property type="molecule type" value="Genomic_DNA"/>
</dbReference>
<protein>
    <recommendedName>
        <fullName evidence="13">Carboxypeptidase</fullName>
        <ecNumber evidence="13">3.4.16.-</ecNumber>
    </recommendedName>
</protein>
<dbReference type="RefSeq" id="XP_034011346.1">
    <property type="nucleotide sequence ID" value="XM_034156692.1"/>
</dbReference>
<sequence length="556" mass="62185">MRVSHLSLVLAGASALTLPQQVLDAANQLQEGFNVGDHLDALKQNLGSLGAIGHHAIASVIDKLQVPKEQAQLWAEMMLEFPDAVAQLDFKAPAKKLSGFKPDWQFVVTDAKHPNYQLRGKSTPESLGIDKVKQYSGYIDDLEEDKHFFYWFFESRGDPKKDPTILWLNGGPGCSSLTGLFFELGPASIGPALKPIPNDYSWNNNANVIFLDQPINVGYSYSSQSVSDTVAAGKDVYSFLSLFFKQFPQYAKNDFHIAGESYAGHYIPVFATEILSHDDRNFNLTSVLIGNGLTDPLTQYEYYQPMACGEGGADPVLDQEQCDSMAKSIPRCLSLIQSCYDSESVWSCVPATIYCNNAQMGPYQKTGKNVYDIRKNCEGSSLCYEDLDYIDKYLNQKEVMEALGVEVDSYQGCNFDINKNFLFAGDWMKPYHRAVTDLLERGLPVLIYAGDKDFICNWLGNQAWTNVLPWKHSDAFASAEEKPFEIKGKLRTLGGAVFDSPLASTKAGTVKNYEHFTFLRLFDGGHMVPYDQPESSLEMLSRWIKGNYKLEKKLLQ</sequence>
<dbReference type="PANTHER" id="PTHR11802">
    <property type="entry name" value="SERINE PROTEASE FAMILY S10 SERINE CARBOXYPEPTIDASE"/>
    <property type="match status" value="1"/>
</dbReference>
<dbReference type="GO" id="GO:0000328">
    <property type="term" value="C:fungal-type vacuole lumen"/>
    <property type="evidence" value="ECO:0007669"/>
    <property type="project" value="UniProtKB-ARBA"/>
</dbReference>
<evidence type="ECO:0000256" key="4">
    <source>
        <dbReference type="ARBA" id="ARBA00022645"/>
    </source>
</evidence>
<evidence type="ECO:0000256" key="1">
    <source>
        <dbReference type="ARBA" id="ARBA00004116"/>
    </source>
</evidence>
<keyword evidence="5 13" id="KW-0645">Protease</keyword>
<evidence type="ECO:0000313" key="15">
    <source>
        <dbReference type="EMBL" id="KAA8900300.1"/>
    </source>
</evidence>
<dbReference type="InterPro" id="IPR001563">
    <property type="entry name" value="Peptidase_S10"/>
</dbReference>
<dbReference type="Pfam" id="PF05388">
    <property type="entry name" value="Carbpep_Y_N"/>
    <property type="match status" value="1"/>
</dbReference>
<feature type="domain" description="Propeptide carboxypeptidase Y" evidence="14">
    <location>
        <begin position="1"/>
        <end position="116"/>
    </location>
</feature>
<evidence type="ECO:0000256" key="6">
    <source>
        <dbReference type="ARBA" id="ARBA00022729"/>
    </source>
</evidence>
<evidence type="ECO:0000256" key="13">
    <source>
        <dbReference type="RuleBase" id="RU361156"/>
    </source>
</evidence>
<keyword evidence="9" id="KW-1015">Disulfide bond</keyword>